<keyword evidence="1" id="KW-0732">Signal</keyword>
<keyword evidence="3" id="KW-1185">Reference proteome</keyword>
<feature type="signal peptide" evidence="1">
    <location>
        <begin position="1"/>
        <end position="23"/>
    </location>
</feature>
<dbReference type="InterPro" id="IPR019847">
    <property type="entry name" value="Gliding_motility_assoc_GldN"/>
</dbReference>
<dbReference type="EMBL" id="BDCR01000002">
    <property type="protein sequence ID" value="GAT62590.1"/>
    <property type="molecule type" value="Genomic_DNA"/>
</dbReference>
<evidence type="ECO:0000313" key="3">
    <source>
        <dbReference type="Proteomes" id="UP000076586"/>
    </source>
</evidence>
<name>A0A170ZEE8_9BACT</name>
<protein>
    <submittedName>
        <fullName evidence="2">Gliding motility associated protein GldN</fullName>
    </submittedName>
</protein>
<comment type="caution">
    <text evidence="2">The sequence shown here is derived from an EMBL/GenBank/DDBJ whole genome shotgun (WGS) entry which is preliminary data.</text>
</comment>
<evidence type="ECO:0000256" key="1">
    <source>
        <dbReference type="SAM" id="SignalP"/>
    </source>
</evidence>
<feature type="chain" id="PRO_5007905030" evidence="1">
    <location>
        <begin position="24"/>
        <end position="317"/>
    </location>
</feature>
<evidence type="ECO:0000313" key="2">
    <source>
        <dbReference type="EMBL" id="GAT62590.1"/>
    </source>
</evidence>
<gene>
    <name evidence="2" type="ORF">PJIAN_2149</name>
</gene>
<dbReference type="RefSeq" id="WP_172795580.1">
    <property type="nucleotide sequence ID" value="NZ_BDCR01000002.1"/>
</dbReference>
<dbReference type="Proteomes" id="UP000076586">
    <property type="component" value="Unassembled WGS sequence"/>
</dbReference>
<reference evidence="3" key="2">
    <citation type="journal article" date="2017" name="Genome Announc.">
        <title>Draft genome sequence of Paludibacter jiangxiensis NM7(T), a propionate-producing fermentative bacterium.</title>
        <authorList>
            <person name="Qiu Y.-L."/>
            <person name="Tourlousse D.M."/>
            <person name="Matsuura N."/>
            <person name="Ohashi A."/>
            <person name="Sekiguchi Y."/>
        </authorList>
    </citation>
    <scope>NUCLEOTIDE SEQUENCE [LARGE SCALE GENOMIC DNA]</scope>
    <source>
        <strain evidence="3">NM7</strain>
    </source>
</reference>
<sequence length="317" mass="37265">MQRMRLFCIICFSALIGTLCAQGNEKKFFDESPSPYDSVALSQQKQEVVISDSVKRAIVKMRNALQSRIRHDDVVWSKTVYRIIDMREKQNFPLYFPLEEMDGFKSLMNVMLQGVINKNLTVYRKGIRDDQFRPDFSVSKAVPLDSTKYLINSVFSYKDGDAEFYPALMVSDKGKLGIDNMTIIEFLKRQQRFLIKEVWFYDKHRSVQESRIEAIAPLMSYPKDRSSLIKSIVCWFKFNELRSLLAEEKIFWGDNQSSDMTFDLYFSQRMYSGNILGVDDIYHRTLLDYLTNADDVKKEQDAIQRSIINFENDLWEY</sequence>
<dbReference type="Pfam" id="PF19841">
    <property type="entry name" value="GldN"/>
    <property type="match status" value="1"/>
</dbReference>
<proteinExistence type="predicted"/>
<dbReference type="AlphaFoldDB" id="A0A170ZEE8"/>
<dbReference type="STRING" id="681398.PJIAN_2149"/>
<dbReference type="NCBIfam" id="TIGR03523">
    <property type="entry name" value="GldN"/>
    <property type="match status" value="1"/>
</dbReference>
<reference evidence="3" key="1">
    <citation type="submission" date="2016-04" db="EMBL/GenBank/DDBJ databases">
        <title>Draft genome sequence of Paludibacter jiangxiensis strain NM7.</title>
        <authorList>
            <person name="Qiu Y."/>
            <person name="Matsuura N."/>
            <person name="Ohashi A."/>
            <person name="Tourlousse M.D."/>
            <person name="Sekiguchi Y."/>
        </authorList>
    </citation>
    <scope>NUCLEOTIDE SEQUENCE [LARGE SCALE GENOMIC DNA]</scope>
    <source>
        <strain evidence="3">NM7</strain>
    </source>
</reference>
<organism evidence="2 3">
    <name type="scientific">Paludibacter jiangxiensis</name>
    <dbReference type="NCBI Taxonomy" id="681398"/>
    <lineage>
        <taxon>Bacteria</taxon>
        <taxon>Pseudomonadati</taxon>
        <taxon>Bacteroidota</taxon>
        <taxon>Bacteroidia</taxon>
        <taxon>Bacteroidales</taxon>
        <taxon>Paludibacteraceae</taxon>
        <taxon>Paludibacter</taxon>
    </lineage>
</organism>
<accession>A0A170ZEE8</accession>